<dbReference type="GO" id="GO:0005634">
    <property type="term" value="C:nucleus"/>
    <property type="evidence" value="ECO:0007669"/>
    <property type="project" value="TreeGrafter"/>
</dbReference>
<dbReference type="HOGENOM" id="CLU_030065_2_0_1"/>
<dbReference type="InterPro" id="IPR038254">
    <property type="entry name" value="KIN17_WH-like_sf"/>
</dbReference>
<dbReference type="PROSITE" id="PS00028">
    <property type="entry name" value="ZINC_FINGER_C2H2_1"/>
    <property type="match status" value="1"/>
</dbReference>
<organism evidence="3 4">
    <name type="scientific">Kazachstania africana (strain ATCC 22294 / BCRC 22015 / CBS 2517 / CECT 1963 / NBRC 1671 / NRRL Y-8276)</name>
    <name type="common">Yeast</name>
    <name type="synonym">Kluyveromyces africanus</name>
    <dbReference type="NCBI Taxonomy" id="1071382"/>
    <lineage>
        <taxon>Eukaryota</taxon>
        <taxon>Fungi</taxon>
        <taxon>Dikarya</taxon>
        <taxon>Ascomycota</taxon>
        <taxon>Saccharomycotina</taxon>
        <taxon>Saccharomycetes</taxon>
        <taxon>Saccharomycetales</taxon>
        <taxon>Saccharomycetaceae</taxon>
        <taxon>Kazachstania</taxon>
    </lineage>
</organism>
<dbReference type="OrthoDB" id="10266249at2759"/>
<gene>
    <name evidence="3" type="primary">KAFR0D02370</name>
    <name evidence="3" type="ORF">KAFR_0D02370</name>
</gene>
<keyword evidence="4" id="KW-1185">Reference proteome</keyword>
<dbReference type="Pfam" id="PF25095">
    <property type="entry name" value="C2H2-zf_KIN17"/>
    <property type="match status" value="1"/>
</dbReference>
<dbReference type="InParanoid" id="H2AU34"/>
<dbReference type="InterPro" id="IPR019447">
    <property type="entry name" value="DNA/RNA-bd_Kin17_WH-like_dom"/>
</dbReference>
<dbReference type="GO" id="GO:0006974">
    <property type="term" value="P:DNA damage response"/>
    <property type="evidence" value="ECO:0007669"/>
    <property type="project" value="TreeGrafter"/>
</dbReference>
<dbReference type="GO" id="GO:0008270">
    <property type="term" value="F:zinc ion binding"/>
    <property type="evidence" value="ECO:0007669"/>
    <property type="project" value="UniProtKB-KW"/>
</dbReference>
<accession>H2AU34</accession>
<reference evidence="3 4" key="1">
    <citation type="journal article" date="2011" name="Proc. Natl. Acad. Sci. U.S.A.">
        <title>Evolutionary erosion of yeast sex chromosomes by mating-type switching accidents.</title>
        <authorList>
            <person name="Gordon J.L."/>
            <person name="Armisen D."/>
            <person name="Proux-Wera E."/>
            <person name="Oheigeartaigh S.S."/>
            <person name="Byrne K.P."/>
            <person name="Wolfe K.H."/>
        </authorList>
    </citation>
    <scope>NUCLEOTIDE SEQUENCE [LARGE SCALE GENOMIC DNA]</scope>
    <source>
        <strain evidence="4">ATCC 22294 / BCRC 22015 / CBS 2517 / CECT 1963 / NBRC 1671 / NRRL Y-8276</strain>
    </source>
</reference>
<dbReference type="InterPro" id="IPR003604">
    <property type="entry name" value="Matrin/U1-like-C_Znf_C2H2"/>
</dbReference>
<dbReference type="PANTHER" id="PTHR12805:SF0">
    <property type="entry name" value="DNA_RNA-BINDING PROTEIN KIN17"/>
    <property type="match status" value="1"/>
</dbReference>
<dbReference type="STRING" id="1071382.H2AU34"/>
<dbReference type="InterPro" id="IPR013087">
    <property type="entry name" value="Znf_C2H2_type"/>
</dbReference>
<proteinExistence type="predicted"/>
<dbReference type="FunCoup" id="H2AU34">
    <property type="interactions" value="361"/>
</dbReference>
<keyword evidence="1" id="KW-0863">Zinc-finger</keyword>
<dbReference type="PANTHER" id="PTHR12805">
    <property type="entry name" value="KIN17 KIN, ANTIGENIC DETERMINANT OF RECA PROTEIN HOMOLOG"/>
    <property type="match status" value="1"/>
</dbReference>
<dbReference type="InterPro" id="IPR037321">
    <property type="entry name" value="KIN17-like"/>
</dbReference>
<dbReference type="GO" id="GO:0006260">
    <property type="term" value="P:DNA replication"/>
    <property type="evidence" value="ECO:0007669"/>
    <property type="project" value="TreeGrafter"/>
</dbReference>
<dbReference type="SMART" id="SM00451">
    <property type="entry name" value="ZnF_U1"/>
    <property type="match status" value="1"/>
</dbReference>
<keyword evidence="1" id="KW-0479">Metal-binding</keyword>
<dbReference type="GO" id="GO:0003690">
    <property type="term" value="F:double-stranded DNA binding"/>
    <property type="evidence" value="ECO:0007669"/>
    <property type="project" value="TreeGrafter"/>
</dbReference>
<feature type="domain" description="C2H2-type" evidence="2">
    <location>
        <begin position="29"/>
        <end position="51"/>
    </location>
</feature>
<dbReference type="AlphaFoldDB" id="H2AU34"/>
<dbReference type="InterPro" id="IPR036236">
    <property type="entry name" value="Znf_C2H2_sf"/>
</dbReference>
<keyword evidence="1" id="KW-0862">Zinc</keyword>
<evidence type="ECO:0000259" key="2">
    <source>
        <dbReference type="PROSITE" id="PS00028"/>
    </source>
</evidence>
<dbReference type="InterPro" id="IPR056767">
    <property type="entry name" value="C2H2-Znf_KIN17"/>
</dbReference>
<dbReference type="KEGG" id="kaf:KAFR_0D02370"/>
<dbReference type="SMART" id="SM01253">
    <property type="entry name" value="Kin17_mid"/>
    <property type="match status" value="1"/>
</dbReference>
<sequence>MSNGGDFGTAKYLSKKMKAKGLQKLKFYCQICLKQCRDENGFKQHIKSPSHLAKISKITKDDIDSFSIKFEKDFLRLLRLSHGEKKIEANKFYNEFIQDKDHTHMNATRFTSLSKFIQHLSKTGKVKIYGLDSISGNKDIDMGTLMISYIDTSSENLLHKQRIQELESSEKSEQEVRRILLEKQISQGQTAVEDTVEETPSSPLNIDEKISIPLKLTQKKSLKVQKKRPKKNIFN</sequence>
<dbReference type="RefSeq" id="XP_003957019.1">
    <property type="nucleotide sequence ID" value="XM_003956970.1"/>
</dbReference>
<dbReference type="eggNOG" id="KOG2837">
    <property type="taxonomic scope" value="Eukaryota"/>
</dbReference>
<protein>
    <recommendedName>
        <fullName evidence="2">C2H2-type domain-containing protein</fullName>
    </recommendedName>
</protein>
<name>H2AU34_KAZAF</name>
<evidence type="ECO:0000313" key="4">
    <source>
        <dbReference type="Proteomes" id="UP000005220"/>
    </source>
</evidence>
<dbReference type="Proteomes" id="UP000005220">
    <property type="component" value="Chromosome 4"/>
</dbReference>
<dbReference type="SUPFAM" id="SSF57667">
    <property type="entry name" value="beta-beta-alpha zinc fingers"/>
    <property type="match status" value="1"/>
</dbReference>
<evidence type="ECO:0000313" key="3">
    <source>
        <dbReference type="EMBL" id="CCF57884.1"/>
    </source>
</evidence>
<dbReference type="Gene3D" id="1.10.10.2030">
    <property type="entry name" value="DNA/RNA-binding protein Kin17, conserved domain"/>
    <property type="match status" value="1"/>
</dbReference>
<evidence type="ECO:0000256" key="1">
    <source>
        <dbReference type="ARBA" id="ARBA00022771"/>
    </source>
</evidence>
<dbReference type="EMBL" id="HE650824">
    <property type="protein sequence ID" value="CCF57884.1"/>
    <property type="molecule type" value="Genomic_DNA"/>
</dbReference>
<dbReference type="Pfam" id="PF10357">
    <property type="entry name" value="WH_KIN17"/>
    <property type="match status" value="1"/>
</dbReference>
<dbReference type="GeneID" id="13885842"/>